<keyword evidence="6" id="KW-1185">Reference proteome</keyword>
<gene>
    <name evidence="5" type="ORF">C2G38_2160239</name>
</gene>
<dbReference type="Gene3D" id="1.10.510.10">
    <property type="entry name" value="Transferase(Phosphotransferase) domain 1"/>
    <property type="match status" value="1"/>
</dbReference>
<dbReference type="InterPro" id="IPR017441">
    <property type="entry name" value="Protein_kinase_ATP_BS"/>
</dbReference>
<organism evidence="5 6">
    <name type="scientific">Gigaspora rosea</name>
    <dbReference type="NCBI Taxonomy" id="44941"/>
    <lineage>
        <taxon>Eukaryota</taxon>
        <taxon>Fungi</taxon>
        <taxon>Fungi incertae sedis</taxon>
        <taxon>Mucoromycota</taxon>
        <taxon>Glomeromycotina</taxon>
        <taxon>Glomeromycetes</taxon>
        <taxon>Diversisporales</taxon>
        <taxon>Gigasporaceae</taxon>
        <taxon>Gigaspora</taxon>
    </lineage>
</organism>
<dbReference type="PROSITE" id="PS50011">
    <property type="entry name" value="PROTEIN_KINASE_DOM"/>
    <property type="match status" value="1"/>
</dbReference>
<dbReference type="InterPro" id="IPR000719">
    <property type="entry name" value="Prot_kinase_dom"/>
</dbReference>
<name>A0A397W009_9GLOM</name>
<dbReference type="EMBL" id="QKWP01000095">
    <property type="protein sequence ID" value="RIB27538.1"/>
    <property type="molecule type" value="Genomic_DNA"/>
</dbReference>
<dbReference type="Pfam" id="PF07714">
    <property type="entry name" value="PK_Tyr_Ser-Thr"/>
    <property type="match status" value="1"/>
</dbReference>
<sequence>MIGENREITRQSKPDFVSSYNVLSQHKYQIWYAHINSRIKEPVIEDFKKWVKKYLGLVILLIILIATDHEYLTILKDIPISTKRYNFYGKCAKCKRSYTSPTWCQRCGPQDATEGWTSENKNIDEYIKKCQLNVTEYEKMVEWIQYGRLINLQKVKEDELEIIFMATWQDGIRILKGEILEYKRSRIIQLADNYQKGIGIEKDERKTFELYLKEDDMGTPLEHMGDAAGTCNVGYCYYYGIGVETNMRKACMYYQKAANMGDIFALGACYNGGTGVEKDEKKAFEYFLKSAEMGDVKGIREVRYHYKYGIGVAKNEHKAFEYYHKSADMGDPIGTSDVGKCYGNGIGVKEDKYKAFEYHKKSADMGLHAGTYNVGQRYHYGTGVIKDECKAFEYYKKSAEMGLADGMYRVGEFYQKGLFVEKNIDIAFEWYLKSAITEQNTYTKKREYFHWIPFEKFENIEEIGKGAFSTVFKTKYLNNSGSYEEVAIKLVKDSNKNRESFIKELKACHSLNRISRDEKTKDYILVLSYAKNGSLSKNLTNIFKFKWKLKLKILCDVISNLNRIHSKEYLHRDIHPGNILLKKDYKAYITDLGLSKPFDEKEQEERIHGVLPYIAPELFQKQPYTQASDIYSFGIIMVEITTGQSPFNNYKFDSDLTIKICNGLRPKFGPRTPDCYIELVNQCMDSNPGRRPTSSEIIIKLSEWLNIIESEAENKIKGSEAENKIKKCSMFRKIIIKLNKWSNIFRKNKRLNNFIESEIKNKIKRQFLESDEINETLPIIKENLKDVYTSRPYNITDINKSLSKQKTSKTAVNIEVSDDQLTLCIY</sequence>
<dbReference type="InterPro" id="IPR011009">
    <property type="entry name" value="Kinase-like_dom_sf"/>
</dbReference>
<evidence type="ECO:0000256" key="3">
    <source>
        <dbReference type="SAM" id="Phobius"/>
    </source>
</evidence>
<accession>A0A397W009</accession>
<dbReference type="STRING" id="44941.A0A397W009"/>
<dbReference type="GO" id="GO:0004672">
    <property type="term" value="F:protein kinase activity"/>
    <property type="evidence" value="ECO:0007669"/>
    <property type="project" value="InterPro"/>
</dbReference>
<dbReference type="PANTHER" id="PTHR11102:SF160">
    <property type="entry name" value="ERAD-ASSOCIATED E3 UBIQUITIN-PROTEIN LIGASE COMPONENT HRD3"/>
    <property type="match status" value="1"/>
</dbReference>
<dbReference type="AlphaFoldDB" id="A0A397W009"/>
<dbReference type="OrthoDB" id="2384430at2759"/>
<dbReference type="Gene3D" id="1.25.40.10">
    <property type="entry name" value="Tetratricopeptide repeat domain"/>
    <property type="match status" value="3"/>
</dbReference>
<dbReference type="GO" id="GO:0005524">
    <property type="term" value="F:ATP binding"/>
    <property type="evidence" value="ECO:0007669"/>
    <property type="project" value="UniProtKB-UniRule"/>
</dbReference>
<keyword evidence="5" id="KW-0808">Transferase</keyword>
<feature type="transmembrane region" description="Helical" evidence="3">
    <location>
        <begin position="54"/>
        <end position="72"/>
    </location>
</feature>
<evidence type="ECO:0000313" key="6">
    <source>
        <dbReference type="Proteomes" id="UP000266673"/>
    </source>
</evidence>
<keyword evidence="5" id="KW-0418">Kinase</keyword>
<protein>
    <submittedName>
        <fullName evidence="5">Kinase-like domain-containing protein</fullName>
    </submittedName>
</protein>
<dbReference type="InterPro" id="IPR006597">
    <property type="entry name" value="Sel1-like"/>
</dbReference>
<feature type="domain" description="Protein kinase" evidence="4">
    <location>
        <begin position="457"/>
        <end position="705"/>
    </location>
</feature>
<keyword evidence="2" id="KW-0067">ATP-binding</keyword>
<reference evidence="5 6" key="1">
    <citation type="submission" date="2018-06" db="EMBL/GenBank/DDBJ databases">
        <title>Comparative genomics reveals the genomic features of Rhizophagus irregularis, R. cerebriforme, R. diaphanum and Gigaspora rosea, and their symbiotic lifestyle signature.</title>
        <authorList>
            <person name="Morin E."/>
            <person name="San Clemente H."/>
            <person name="Chen E.C.H."/>
            <person name="De La Providencia I."/>
            <person name="Hainaut M."/>
            <person name="Kuo A."/>
            <person name="Kohler A."/>
            <person name="Murat C."/>
            <person name="Tang N."/>
            <person name="Roy S."/>
            <person name="Loubradou J."/>
            <person name="Henrissat B."/>
            <person name="Grigoriev I.V."/>
            <person name="Corradi N."/>
            <person name="Roux C."/>
            <person name="Martin F.M."/>
        </authorList>
    </citation>
    <scope>NUCLEOTIDE SEQUENCE [LARGE SCALE GENOMIC DNA]</scope>
    <source>
        <strain evidence="5 6">DAOM 194757</strain>
    </source>
</reference>
<keyword evidence="3" id="KW-0812">Transmembrane</keyword>
<evidence type="ECO:0000259" key="4">
    <source>
        <dbReference type="PROSITE" id="PS50011"/>
    </source>
</evidence>
<evidence type="ECO:0000256" key="2">
    <source>
        <dbReference type="PROSITE-ProRule" id="PRU10141"/>
    </source>
</evidence>
<dbReference type="SUPFAM" id="SSF56112">
    <property type="entry name" value="Protein kinase-like (PK-like)"/>
    <property type="match status" value="1"/>
</dbReference>
<proteinExistence type="inferred from homology"/>
<evidence type="ECO:0000256" key="1">
    <source>
        <dbReference type="ARBA" id="ARBA00038101"/>
    </source>
</evidence>
<feature type="binding site" evidence="2">
    <location>
        <position position="489"/>
    </location>
    <ligand>
        <name>ATP</name>
        <dbReference type="ChEBI" id="CHEBI:30616"/>
    </ligand>
</feature>
<dbReference type="SMART" id="SM00671">
    <property type="entry name" value="SEL1"/>
    <property type="match status" value="6"/>
</dbReference>
<dbReference type="InterPro" id="IPR011990">
    <property type="entry name" value="TPR-like_helical_dom_sf"/>
</dbReference>
<keyword evidence="2" id="KW-0547">Nucleotide-binding</keyword>
<comment type="similarity">
    <text evidence="1">Belongs to the sel-1 family.</text>
</comment>
<dbReference type="Proteomes" id="UP000266673">
    <property type="component" value="Unassembled WGS sequence"/>
</dbReference>
<dbReference type="SUPFAM" id="SSF81901">
    <property type="entry name" value="HCP-like"/>
    <property type="match status" value="2"/>
</dbReference>
<dbReference type="PROSITE" id="PS00107">
    <property type="entry name" value="PROTEIN_KINASE_ATP"/>
    <property type="match status" value="1"/>
</dbReference>
<comment type="caution">
    <text evidence="5">The sequence shown here is derived from an EMBL/GenBank/DDBJ whole genome shotgun (WGS) entry which is preliminary data.</text>
</comment>
<dbReference type="PANTHER" id="PTHR11102">
    <property type="entry name" value="SEL-1-LIKE PROTEIN"/>
    <property type="match status" value="1"/>
</dbReference>
<keyword evidence="3" id="KW-0472">Membrane</keyword>
<dbReference type="Pfam" id="PF08238">
    <property type="entry name" value="Sel1"/>
    <property type="match status" value="7"/>
</dbReference>
<evidence type="ECO:0000313" key="5">
    <source>
        <dbReference type="EMBL" id="RIB27538.1"/>
    </source>
</evidence>
<dbReference type="InterPro" id="IPR001245">
    <property type="entry name" value="Ser-Thr/Tyr_kinase_cat_dom"/>
</dbReference>
<keyword evidence="3" id="KW-1133">Transmembrane helix</keyword>
<dbReference type="InterPro" id="IPR050767">
    <property type="entry name" value="Sel1_AlgK"/>
</dbReference>